<evidence type="ECO:0000313" key="4">
    <source>
        <dbReference type="Proteomes" id="UP000276345"/>
    </source>
</evidence>
<evidence type="ECO:0000256" key="2">
    <source>
        <dbReference type="SAM" id="Phobius"/>
    </source>
</evidence>
<gene>
    <name evidence="3" type="ORF">NCTC7406_03231</name>
</gene>
<reference evidence="3 4" key="1">
    <citation type="submission" date="2018-12" db="EMBL/GenBank/DDBJ databases">
        <authorList>
            <consortium name="Pathogen Informatics"/>
        </authorList>
    </citation>
    <scope>NUCLEOTIDE SEQUENCE [LARGE SCALE GENOMIC DNA]</scope>
    <source>
        <strain evidence="3 4">NCTC7406</strain>
    </source>
</reference>
<proteinExistence type="predicted"/>
<feature type="region of interest" description="Disordered" evidence="1">
    <location>
        <begin position="172"/>
        <end position="201"/>
    </location>
</feature>
<keyword evidence="2" id="KW-0472">Membrane</keyword>
<keyword evidence="2" id="KW-0812">Transmembrane</keyword>
<feature type="compositionally biased region" description="Basic and acidic residues" evidence="1">
    <location>
        <begin position="179"/>
        <end position="201"/>
    </location>
</feature>
<dbReference type="AlphaFoldDB" id="A0A447NXA5"/>
<protein>
    <submittedName>
        <fullName evidence="3">Uncharacterized protein</fullName>
    </submittedName>
</protein>
<accession>A0A447NXA5</accession>
<name>A0A447NXA5_SALET</name>
<dbReference type="EMBL" id="LR134142">
    <property type="protein sequence ID" value="VEA07899.1"/>
    <property type="molecule type" value="Genomic_DNA"/>
</dbReference>
<evidence type="ECO:0000256" key="1">
    <source>
        <dbReference type="SAM" id="MobiDB-lite"/>
    </source>
</evidence>
<feature type="transmembrane region" description="Helical" evidence="2">
    <location>
        <begin position="16"/>
        <end position="36"/>
    </location>
</feature>
<sequence length="201" mass="23178">MADASIKLNRSLKSTAILLILFLLSPVIVIVVGIIFFNSNFSTYHFNLYYLLLSTVCSLPIYFLYLKRNSYKNFNDFLLFISASLTAVSYVTGGEWLLLSKLPSLEIQLQHPNIFFFTLIKLNIIIICTIAKTIITFHEWVKLSRNEKTTSLKDSFKQAKIYALDRLKKLKPLPDTTNIDDKKHNEHSDNNEVHKKDGRSK</sequence>
<feature type="transmembrane region" description="Helical" evidence="2">
    <location>
        <begin position="48"/>
        <end position="65"/>
    </location>
</feature>
<feature type="transmembrane region" description="Helical" evidence="2">
    <location>
        <begin position="114"/>
        <end position="135"/>
    </location>
</feature>
<keyword evidence="2" id="KW-1133">Transmembrane helix</keyword>
<feature type="transmembrane region" description="Helical" evidence="2">
    <location>
        <begin position="77"/>
        <end position="99"/>
    </location>
</feature>
<evidence type="ECO:0000313" key="3">
    <source>
        <dbReference type="EMBL" id="VEA07899.1"/>
    </source>
</evidence>
<organism evidence="3 4">
    <name type="scientific">Salmonella enterica subsp. enterica serovar Sanjuan</name>
    <dbReference type="NCBI Taxonomy" id="1160765"/>
    <lineage>
        <taxon>Bacteria</taxon>
        <taxon>Pseudomonadati</taxon>
        <taxon>Pseudomonadota</taxon>
        <taxon>Gammaproteobacteria</taxon>
        <taxon>Enterobacterales</taxon>
        <taxon>Enterobacteriaceae</taxon>
        <taxon>Salmonella</taxon>
    </lineage>
</organism>
<dbReference type="Proteomes" id="UP000276345">
    <property type="component" value="Chromosome"/>
</dbReference>